<dbReference type="OrthoDB" id="2506088at2759"/>
<protein>
    <submittedName>
        <fullName evidence="1">Uncharacterized protein</fullName>
    </submittedName>
</protein>
<dbReference type="InParanoid" id="A0A0C2WF14"/>
<gene>
    <name evidence="1" type="ORF">M378DRAFT_41494</name>
</gene>
<evidence type="ECO:0000313" key="2">
    <source>
        <dbReference type="Proteomes" id="UP000054549"/>
    </source>
</evidence>
<reference evidence="1 2" key="1">
    <citation type="submission" date="2014-04" db="EMBL/GenBank/DDBJ databases">
        <title>Evolutionary Origins and Diversification of the Mycorrhizal Mutualists.</title>
        <authorList>
            <consortium name="DOE Joint Genome Institute"/>
            <consortium name="Mycorrhizal Genomics Consortium"/>
            <person name="Kohler A."/>
            <person name="Kuo A."/>
            <person name="Nagy L.G."/>
            <person name="Floudas D."/>
            <person name="Copeland A."/>
            <person name="Barry K.W."/>
            <person name="Cichocki N."/>
            <person name="Veneault-Fourrey C."/>
            <person name="LaButti K."/>
            <person name="Lindquist E.A."/>
            <person name="Lipzen A."/>
            <person name="Lundell T."/>
            <person name="Morin E."/>
            <person name="Murat C."/>
            <person name="Riley R."/>
            <person name="Ohm R."/>
            <person name="Sun H."/>
            <person name="Tunlid A."/>
            <person name="Henrissat B."/>
            <person name="Grigoriev I.V."/>
            <person name="Hibbett D.S."/>
            <person name="Martin F."/>
        </authorList>
    </citation>
    <scope>NUCLEOTIDE SEQUENCE [LARGE SCALE GENOMIC DNA]</scope>
    <source>
        <strain evidence="1 2">Koide BX008</strain>
    </source>
</reference>
<dbReference type="HOGENOM" id="CLU_2694726_0_0_1"/>
<dbReference type="Proteomes" id="UP000054549">
    <property type="component" value="Unassembled WGS sequence"/>
</dbReference>
<name>A0A0C2WF14_AMAMK</name>
<keyword evidence="2" id="KW-1185">Reference proteome</keyword>
<feature type="non-terminal residue" evidence="1">
    <location>
        <position position="1"/>
    </location>
</feature>
<dbReference type="STRING" id="946122.A0A0C2WF14"/>
<proteinExistence type="predicted"/>
<organism evidence="1 2">
    <name type="scientific">Amanita muscaria (strain Koide BX008)</name>
    <dbReference type="NCBI Taxonomy" id="946122"/>
    <lineage>
        <taxon>Eukaryota</taxon>
        <taxon>Fungi</taxon>
        <taxon>Dikarya</taxon>
        <taxon>Basidiomycota</taxon>
        <taxon>Agaricomycotina</taxon>
        <taxon>Agaricomycetes</taxon>
        <taxon>Agaricomycetidae</taxon>
        <taxon>Agaricales</taxon>
        <taxon>Pluteineae</taxon>
        <taxon>Amanitaceae</taxon>
        <taxon>Amanita</taxon>
    </lineage>
</organism>
<sequence>ISKPKFHFLVHLPRFIKRFGPALLYSTERYESFNHVFRLCSIHSNRKAPSRDICRAFALQDTVKHIVTGGYWYD</sequence>
<accession>A0A0C2WF14</accession>
<feature type="non-terminal residue" evidence="1">
    <location>
        <position position="74"/>
    </location>
</feature>
<dbReference type="AlphaFoldDB" id="A0A0C2WF14"/>
<dbReference type="EMBL" id="KN818658">
    <property type="protein sequence ID" value="KIL54693.1"/>
    <property type="molecule type" value="Genomic_DNA"/>
</dbReference>
<evidence type="ECO:0000313" key="1">
    <source>
        <dbReference type="EMBL" id="KIL54693.1"/>
    </source>
</evidence>